<dbReference type="GO" id="GO:0015833">
    <property type="term" value="P:peptide transport"/>
    <property type="evidence" value="ECO:0007669"/>
    <property type="project" value="InterPro"/>
</dbReference>
<evidence type="ECO:0000313" key="11">
    <source>
        <dbReference type="Proteomes" id="UP000245765"/>
    </source>
</evidence>
<dbReference type="OrthoDB" id="37801at2"/>
<keyword evidence="4" id="KW-1003">Cell membrane</keyword>
<feature type="region of interest" description="Disordered" evidence="8">
    <location>
        <begin position="29"/>
        <end position="51"/>
    </location>
</feature>
<evidence type="ECO:0000256" key="3">
    <source>
        <dbReference type="ARBA" id="ARBA00022448"/>
    </source>
</evidence>
<evidence type="ECO:0000256" key="4">
    <source>
        <dbReference type="ARBA" id="ARBA00022475"/>
    </source>
</evidence>
<sequence>MGQRDLGGADGDHDQSADLALGRALHRLHGGGAEPAGRRAARHARSADAAQHGQAAVTAAFELRGLTAAVPGEKGAVRLVEEVSLHVRAGETLAVVGESGSGKTVTFTSALGLLPKPGRVIAGEALLEGEDLLKLSPEALRRRRGARIGMVFQDPLTGLNPVFRVGEQIAEVLRAHLPISRREARERAVALLARVQIPDPARRVDDYPHQFSGGMRQRVLIAMAIALGPRVLIADEPTTALDVTVQAQVLDLLGDLRDAEGMAMVLITHDLGVVARQADRVAVMYAGRVVETGTVAEVFAAPRHPYTISLFRSIPDVEAPAGTTLAPIAGSPPDPARRPVGCAFAPRCFAVSDAAGCRSARPLLIGAGHEAACHRQGAAELAA</sequence>
<dbReference type="EMBL" id="QGNA01000004">
    <property type="protein sequence ID" value="PWS35363.1"/>
    <property type="molecule type" value="Genomic_DNA"/>
</dbReference>
<dbReference type="InterPro" id="IPR017871">
    <property type="entry name" value="ABC_transporter-like_CS"/>
</dbReference>
<dbReference type="InterPro" id="IPR027417">
    <property type="entry name" value="P-loop_NTPase"/>
</dbReference>
<dbReference type="GO" id="GO:0005524">
    <property type="term" value="F:ATP binding"/>
    <property type="evidence" value="ECO:0007669"/>
    <property type="project" value="UniProtKB-KW"/>
</dbReference>
<evidence type="ECO:0000256" key="2">
    <source>
        <dbReference type="ARBA" id="ARBA00005417"/>
    </source>
</evidence>
<dbReference type="PROSITE" id="PS00211">
    <property type="entry name" value="ABC_TRANSPORTER_1"/>
    <property type="match status" value="1"/>
</dbReference>
<comment type="caution">
    <text evidence="10">The sequence shown here is derived from an EMBL/GenBank/DDBJ whole genome shotgun (WGS) entry which is preliminary data.</text>
</comment>
<evidence type="ECO:0000256" key="8">
    <source>
        <dbReference type="SAM" id="MobiDB-lite"/>
    </source>
</evidence>
<dbReference type="FunFam" id="3.40.50.300:FF:000016">
    <property type="entry name" value="Oligopeptide ABC transporter ATP-binding component"/>
    <property type="match status" value="1"/>
</dbReference>
<evidence type="ECO:0000313" key="10">
    <source>
        <dbReference type="EMBL" id="PWS35363.1"/>
    </source>
</evidence>
<evidence type="ECO:0000256" key="1">
    <source>
        <dbReference type="ARBA" id="ARBA00004417"/>
    </source>
</evidence>
<dbReference type="InterPro" id="IPR003593">
    <property type="entry name" value="AAA+_ATPase"/>
</dbReference>
<dbReference type="InterPro" id="IPR050388">
    <property type="entry name" value="ABC_Ni/Peptide_Import"/>
</dbReference>
<dbReference type="PANTHER" id="PTHR43297">
    <property type="entry name" value="OLIGOPEPTIDE TRANSPORT ATP-BINDING PROTEIN APPD"/>
    <property type="match status" value="1"/>
</dbReference>
<reference evidence="11" key="1">
    <citation type="submission" date="2018-05" db="EMBL/GenBank/DDBJ databases">
        <authorList>
            <person name="Du Z."/>
            <person name="Wang X."/>
        </authorList>
    </citation>
    <scope>NUCLEOTIDE SEQUENCE [LARGE SCALE GENOMIC DNA]</scope>
    <source>
        <strain evidence="11">CQN31</strain>
    </source>
</reference>
<accession>A0A317FA78</accession>
<gene>
    <name evidence="10" type="ORF">DFH01_17205</name>
</gene>
<dbReference type="Proteomes" id="UP000245765">
    <property type="component" value="Unassembled WGS sequence"/>
</dbReference>
<dbReference type="NCBIfam" id="TIGR01727">
    <property type="entry name" value="oligo_HPY"/>
    <property type="match status" value="1"/>
</dbReference>
<protein>
    <submittedName>
        <fullName evidence="10">Methionine ABC transporter ATP-binding protein</fullName>
    </submittedName>
</protein>
<dbReference type="Pfam" id="PF00005">
    <property type="entry name" value="ABC_tran"/>
    <property type="match status" value="1"/>
</dbReference>
<evidence type="ECO:0000256" key="5">
    <source>
        <dbReference type="ARBA" id="ARBA00022741"/>
    </source>
</evidence>
<dbReference type="GO" id="GO:0055085">
    <property type="term" value="P:transmembrane transport"/>
    <property type="evidence" value="ECO:0007669"/>
    <property type="project" value="UniProtKB-ARBA"/>
</dbReference>
<comment type="similarity">
    <text evidence="2">Belongs to the ABC transporter superfamily.</text>
</comment>
<keyword evidence="11" id="KW-1185">Reference proteome</keyword>
<name>A0A317FA78_9PROT</name>
<dbReference type="GO" id="GO:0005886">
    <property type="term" value="C:plasma membrane"/>
    <property type="evidence" value="ECO:0007669"/>
    <property type="project" value="UniProtKB-SubCell"/>
</dbReference>
<evidence type="ECO:0000259" key="9">
    <source>
        <dbReference type="PROSITE" id="PS50893"/>
    </source>
</evidence>
<dbReference type="Pfam" id="PF08352">
    <property type="entry name" value="oligo_HPY"/>
    <property type="match status" value="1"/>
</dbReference>
<dbReference type="CDD" id="cd03257">
    <property type="entry name" value="ABC_NikE_OppD_transporters"/>
    <property type="match status" value="1"/>
</dbReference>
<dbReference type="Gene3D" id="3.40.50.300">
    <property type="entry name" value="P-loop containing nucleotide triphosphate hydrolases"/>
    <property type="match status" value="1"/>
</dbReference>
<dbReference type="AlphaFoldDB" id="A0A317FA78"/>
<keyword evidence="3" id="KW-0813">Transport</keyword>
<keyword evidence="6 10" id="KW-0067">ATP-binding</keyword>
<keyword evidence="5" id="KW-0547">Nucleotide-binding</keyword>
<organism evidence="10 11">
    <name type="scientific">Falsiroseomonas bella</name>
    <dbReference type="NCBI Taxonomy" id="2184016"/>
    <lineage>
        <taxon>Bacteria</taxon>
        <taxon>Pseudomonadati</taxon>
        <taxon>Pseudomonadota</taxon>
        <taxon>Alphaproteobacteria</taxon>
        <taxon>Acetobacterales</taxon>
        <taxon>Roseomonadaceae</taxon>
        <taxon>Falsiroseomonas</taxon>
    </lineage>
</organism>
<evidence type="ECO:0000256" key="6">
    <source>
        <dbReference type="ARBA" id="ARBA00022840"/>
    </source>
</evidence>
<comment type="subcellular location">
    <subcellularLocation>
        <location evidence="1">Cell inner membrane</location>
        <topology evidence="1">Peripheral membrane protein</topology>
    </subcellularLocation>
</comment>
<dbReference type="PANTHER" id="PTHR43297:SF2">
    <property type="entry name" value="DIPEPTIDE TRANSPORT ATP-BINDING PROTEIN DPPD"/>
    <property type="match status" value="1"/>
</dbReference>
<dbReference type="SUPFAM" id="SSF52540">
    <property type="entry name" value="P-loop containing nucleoside triphosphate hydrolases"/>
    <property type="match status" value="1"/>
</dbReference>
<evidence type="ECO:0000256" key="7">
    <source>
        <dbReference type="ARBA" id="ARBA00023136"/>
    </source>
</evidence>
<dbReference type="SMART" id="SM00382">
    <property type="entry name" value="AAA"/>
    <property type="match status" value="1"/>
</dbReference>
<keyword evidence="7" id="KW-0472">Membrane</keyword>
<dbReference type="PROSITE" id="PS50893">
    <property type="entry name" value="ABC_TRANSPORTER_2"/>
    <property type="match status" value="1"/>
</dbReference>
<proteinExistence type="inferred from homology"/>
<dbReference type="InterPro" id="IPR003439">
    <property type="entry name" value="ABC_transporter-like_ATP-bd"/>
</dbReference>
<dbReference type="GO" id="GO:0016887">
    <property type="term" value="F:ATP hydrolysis activity"/>
    <property type="evidence" value="ECO:0007669"/>
    <property type="project" value="InterPro"/>
</dbReference>
<dbReference type="InterPro" id="IPR013563">
    <property type="entry name" value="Oligopep_ABC_C"/>
</dbReference>
<feature type="domain" description="ABC transporter" evidence="9">
    <location>
        <begin position="61"/>
        <end position="311"/>
    </location>
</feature>